<dbReference type="Proteomes" id="UP000270834">
    <property type="component" value="Unassembled WGS sequence"/>
</dbReference>
<evidence type="ECO:0000256" key="1">
    <source>
        <dbReference type="SAM" id="Phobius"/>
    </source>
</evidence>
<comment type="caution">
    <text evidence="2">The sequence shown here is derived from an EMBL/GenBank/DDBJ whole genome shotgun (WGS) entry which is preliminary data.</text>
</comment>
<dbReference type="InterPro" id="IPR001036">
    <property type="entry name" value="Acrflvin-R"/>
</dbReference>
<dbReference type="PRINTS" id="PR00702">
    <property type="entry name" value="ACRIFLAVINRP"/>
</dbReference>
<proteinExistence type="predicted"/>
<dbReference type="AlphaFoldDB" id="A0A3M5DJ33"/>
<sequence length="174" mass="18724">MVIYLVLAAQYESLADPLIILITVPLSICGALLPLALGYATMNIYTQIGLVTLIGLISKHGILMVEFANELQLHERLDRRAAILRAAQIRLRPVLMTTAAMVFGLVPLLFASGAGAASRFGLGVVIVSGMLVGTLFTLFVLPTVYTLLARNHAEVDKSPRSRQLAEADLLVNKA</sequence>
<feature type="transmembrane region" description="Helical" evidence="1">
    <location>
        <begin position="18"/>
        <end position="42"/>
    </location>
</feature>
<evidence type="ECO:0000313" key="2">
    <source>
        <dbReference type="EMBL" id="RMS50059.1"/>
    </source>
</evidence>
<dbReference type="GO" id="GO:0042910">
    <property type="term" value="F:xenobiotic transmembrane transporter activity"/>
    <property type="evidence" value="ECO:0007669"/>
    <property type="project" value="TreeGrafter"/>
</dbReference>
<feature type="transmembrane region" description="Helical" evidence="1">
    <location>
        <begin position="122"/>
        <end position="148"/>
    </location>
</feature>
<accession>A0A3M5DJ33</accession>
<dbReference type="EMBL" id="RBSQ01000951">
    <property type="protein sequence ID" value="RMS50059.1"/>
    <property type="molecule type" value="Genomic_DNA"/>
</dbReference>
<name>A0A3M5DJ33_PSEAI</name>
<organism evidence="2 3">
    <name type="scientific">Pseudomonas aeruginosa</name>
    <dbReference type="NCBI Taxonomy" id="287"/>
    <lineage>
        <taxon>Bacteria</taxon>
        <taxon>Pseudomonadati</taxon>
        <taxon>Pseudomonadota</taxon>
        <taxon>Gammaproteobacteria</taxon>
        <taxon>Pseudomonadales</taxon>
        <taxon>Pseudomonadaceae</taxon>
        <taxon>Pseudomonas</taxon>
    </lineage>
</organism>
<dbReference type="PANTHER" id="PTHR32063:SF28">
    <property type="entry name" value="BLR2861 PROTEIN"/>
    <property type="match status" value="1"/>
</dbReference>
<keyword evidence="1" id="KW-1133">Transmembrane helix</keyword>
<feature type="transmembrane region" description="Helical" evidence="1">
    <location>
        <begin position="89"/>
        <end position="110"/>
    </location>
</feature>
<evidence type="ECO:0000313" key="3">
    <source>
        <dbReference type="Proteomes" id="UP000270834"/>
    </source>
</evidence>
<dbReference type="Gene3D" id="1.20.1640.10">
    <property type="entry name" value="Multidrug efflux transporter AcrB transmembrane domain"/>
    <property type="match status" value="1"/>
</dbReference>
<keyword evidence="1" id="KW-0812">Transmembrane</keyword>
<dbReference type="SUPFAM" id="SSF82866">
    <property type="entry name" value="Multidrug efflux transporter AcrB transmembrane domain"/>
    <property type="match status" value="1"/>
</dbReference>
<keyword evidence="1" id="KW-0472">Membrane</keyword>
<dbReference type="GO" id="GO:0005886">
    <property type="term" value="C:plasma membrane"/>
    <property type="evidence" value="ECO:0007669"/>
    <property type="project" value="TreeGrafter"/>
</dbReference>
<dbReference type="PANTHER" id="PTHR32063">
    <property type="match status" value="1"/>
</dbReference>
<dbReference type="Pfam" id="PF00873">
    <property type="entry name" value="ACR_tran"/>
    <property type="match status" value="1"/>
</dbReference>
<gene>
    <name evidence="2" type="ORF">ALP65_00462</name>
</gene>
<protein>
    <submittedName>
        <fullName evidence="2">Uncharacterized protein</fullName>
    </submittedName>
</protein>
<reference evidence="2 3" key="1">
    <citation type="submission" date="2018-08" db="EMBL/GenBank/DDBJ databases">
        <title>Recombination of ecologically and evolutionarily significant loci maintains genetic cohesion in the Pseudomonas syringae species complex.</title>
        <authorList>
            <person name="Dillon M."/>
            <person name="Thakur S."/>
            <person name="Almeida R.N.D."/>
            <person name="Weir B.S."/>
            <person name="Guttman D.S."/>
        </authorList>
    </citation>
    <scope>NUCLEOTIDE SEQUENCE [LARGE SCALE GENOMIC DNA]</scope>
    <source>
        <strain evidence="2 3">ICMP 7846</strain>
    </source>
</reference>